<dbReference type="Proteomes" id="UP000773614">
    <property type="component" value="Unassembled WGS sequence"/>
</dbReference>
<dbReference type="InterPro" id="IPR002563">
    <property type="entry name" value="Flavin_Rdtase-like_dom"/>
</dbReference>
<sequence length="174" mass="19128">MAKAARETGRTGIDPRQLRDVLGAFATGVVVVTTQRRDGEPVGLTVNSFNSVSLDPPLILWSLSLAAPSLPAFRSHDFFGINILSERQRELCVRFARPAADKFAGVRFDRSVGGTPLLHDAAAHLVCRTYARYPGGDHEIYVGEVLSIEDFARPPLVFHQGSFRRLADMIEHEG</sequence>
<evidence type="ECO:0000256" key="1">
    <source>
        <dbReference type="ARBA" id="ARBA00023002"/>
    </source>
</evidence>
<gene>
    <name evidence="3" type="ORF">E4O86_17270</name>
</gene>
<proteinExistence type="predicted"/>
<dbReference type="GO" id="GO:0042602">
    <property type="term" value="F:riboflavin reductase (NADPH) activity"/>
    <property type="evidence" value="ECO:0007669"/>
    <property type="project" value="TreeGrafter"/>
</dbReference>
<name>A0A964T6L8_9HYPH</name>
<dbReference type="GO" id="GO:0010181">
    <property type="term" value="F:FMN binding"/>
    <property type="evidence" value="ECO:0007669"/>
    <property type="project" value="InterPro"/>
</dbReference>
<accession>A0A964T6L8</accession>
<reference evidence="3" key="1">
    <citation type="submission" date="2019-03" db="EMBL/GenBank/DDBJ databases">
        <title>Afifella sp. nov., isolated from activated sludge.</title>
        <authorList>
            <person name="Li Q."/>
            <person name="Liu Y."/>
        </authorList>
    </citation>
    <scope>NUCLEOTIDE SEQUENCE</scope>
    <source>
        <strain evidence="3">L72</strain>
    </source>
</reference>
<protein>
    <submittedName>
        <fullName evidence="3">Flavin reductase</fullName>
    </submittedName>
</protein>
<dbReference type="InterPro" id="IPR012349">
    <property type="entry name" value="Split_barrel_FMN-bd"/>
</dbReference>
<dbReference type="RefSeq" id="WP_161141802.1">
    <property type="nucleotide sequence ID" value="NZ_SPKJ01000075.1"/>
</dbReference>
<dbReference type="PANTHER" id="PTHR30466">
    <property type="entry name" value="FLAVIN REDUCTASE"/>
    <property type="match status" value="1"/>
</dbReference>
<keyword evidence="1" id="KW-0560">Oxidoreductase</keyword>
<feature type="domain" description="Flavin reductase like" evidence="2">
    <location>
        <begin position="22"/>
        <end position="165"/>
    </location>
</feature>
<dbReference type="SUPFAM" id="SSF50475">
    <property type="entry name" value="FMN-binding split barrel"/>
    <property type="match status" value="1"/>
</dbReference>
<keyword evidence="4" id="KW-1185">Reference proteome</keyword>
<evidence type="ECO:0000313" key="4">
    <source>
        <dbReference type="Proteomes" id="UP000773614"/>
    </source>
</evidence>
<dbReference type="AlphaFoldDB" id="A0A964T6L8"/>
<dbReference type="PANTHER" id="PTHR30466:SF1">
    <property type="entry name" value="FMN REDUCTASE (NADH) RUTF"/>
    <property type="match status" value="1"/>
</dbReference>
<evidence type="ECO:0000313" key="3">
    <source>
        <dbReference type="EMBL" id="MYZ49463.1"/>
    </source>
</evidence>
<dbReference type="EMBL" id="SPKJ01000075">
    <property type="protein sequence ID" value="MYZ49463.1"/>
    <property type="molecule type" value="Genomic_DNA"/>
</dbReference>
<dbReference type="InterPro" id="IPR050268">
    <property type="entry name" value="NADH-dep_flavin_reductase"/>
</dbReference>
<organism evidence="3 4">
    <name type="scientific">Propylenella binzhouense</name>
    <dbReference type="NCBI Taxonomy" id="2555902"/>
    <lineage>
        <taxon>Bacteria</taxon>
        <taxon>Pseudomonadati</taxon>
        <taxon>Pseudomonadota</taxon>
        <taxon>Alphaproteobacteria</taxon>
        <taxon>Hyphomicrobiales</taxon>
        <taxon>Propylenellaceae</taxon>
        <taxon>Propylenella</taxon>
    </lineage>
</organism>
<evidence type="ECO:0000259" key="2">
    <source>
        <dbReference type="SMART" id="SM00903"/>
    </source>
</evidence>
<comment type="caution">
    <text evidence="3">The sequence shown here is derived from an EMBL/GenBank/DDBJ whole genome shotgun (WGS) entry which is preliminary data.</text>
</comment>
<dbReference type="Pfam" id="PF01613">
    <property type="entry name" value="Flavin_Reduct"/>
    <property type="match status" value="1"/>
</dbReference>
<dbReference type="Gene3D" id="2.30.110.10">
    <property type="entry name" value="Electron Transport, Fmn-binding Protein, Chain A"/>
    <property type="match status" value="1"/>
</dbReference>
<dbReference type="SMART" id="SM00903">
    <property type="entry name" value="Flavin_Reduct"/>
    <property type="match status" value="1"/>
</dbReference>
<dbReference type="OrthoDB" id="9792858at2"/>